<dbReference type="InterPro" id="IPR016161">
    <property type="entry name" value="Ald_DH/histidinol_DH"/>
</dbReference>
<proteinExistence type="predicted"/>
<dbReference type="GO" id="GO:0004777">
    <property type="term" value="F:succinate-semialdehyde dehydrogenase (NAD+) activity"/>
    <property type="evidence" value="ECO:0007669"/>
    <property type="project" value="TreeGrafter"/>
</dbReference>
<dbReference type="Gene3D" id="3.40.309.10">
    <property type="entry name" value="Aldehyde Dehydrogenase, Chain A, domain 2"/>
    <property type="match status" value="2"/>
</dbReference>
<organism evidence="3 4">
    <name type="scientific">Amylocarpus encephaloides</name>
    <dbReference type="NCBI Taxonomy" id="45428"/>
    <lineage>
        <taxon>Eukaryota</taxon>
        <taxon>Fungi</taxon>
        <taxon>Dikarya</taxon>
        <taxon>Ascomycota</taxon>
        <taxon>Pezizomycotina</taxon>
        <taxon>Leotiomycetes</taxon>
        <taxon>Helotiales</taxon>
        <taxon>Helotiales incertae sedis</taxon>
        <taxon>Amylocarpus</taxon>
    </lineage>
</organism>
<name>A0A9P7YF81_9HELO</name>
<reference evidence="3" key="1">
    <citation type="journal article" date="2021" name="IMA Fungus">
        <title>Genomic characterization of three marine fungi, including Emericellopsis atlantica sp. nov. with signatures of a generalist lifestyle and marine biomass degradation.</title>
        <authorList>
            <person name="Hagestad O.C."/>
            <person name="Hou L."/>
            <person name="Andersen J.H."/>
            <person name="Hansen E.H."/>
            <person name="Altermark B."/>
            <person name="Li C."/>
            <person name="Kuhnert E."/>
            <person name="Cox R.J."/>
            <person name="Crous P.W."/>
            <person name="Spatafora J.W."/>
            <person name="Lail K."/>
            <person name="Amirebrahimi M."/>
            <person name="Lipzen A."/>
            <person name="Pangilinan J."/>
            <person name="Andreopoulos W."/>
            <person name="Hayes R.D."/>
            <person name="Ng V."/>
            <person name="Grigoriev I.V."/>
            <person name="Jackson S.A."/>
            <person name="Sutton T.D.S."/>
            <person name="Dobson A.D.W."/>
            <person name="Rama T."/>
        </authorList>
    </citation>
    <scope>NUCLEOTIDE SEQUENCE</scope>
    <source>
        <strain evidence="3">TRa018bII</strain>
    </source>
</reference>
<evidence type="ECO:0000256" key="1">
    <source>
        <dbReference type="ARBA" id="ARBA00023002"/>
    </source>
</evidence>
<dbReference type="InterPro" id="IPR016163">
    <property type="entry name" value="Ald_DH_C"/>
</dbReference>
<dbReference type="GO" id="GO:0009450">
    <property type="term" value="P:gamma-aminobutyric acid catabolic process"/>
    <property type="evidence" value="ECO:0007669"/>
    <property type="project" value="TreeGrafter"/>
</dbReference>
<dbReference type="AlphaFoldDB" id="A0A9P7YF81"/>
<dbReference type="Proteomes" id="UP000824998">
    <property type="component" value="Unassembled WGS sequence"/>
</dbReference>
<dbReference type="InterPro" id="IPR016162">
    <property type="entry name" value="Ald_DH_N"/>
</dbReference>
<evidence type="ECO:0000313" key="3">
    <source>
        <dbReference type="EMBL" id="KAG9232808.1"/>
    </source>
</evidence>
<comment type="caution">
    <text evidence="3">The sequence shown here is derived from an EMBL/GenBank/DDBJ whole genome shotgun (WGS) entry which is preliminary data.</text>
</comment>
<feature type="non-terminal residue" evidence="3">
    <location>
        <position position="478"/>
    </location>
</feature>
<dbReference type="Gene3D" id="3.40.605.10">
    <property type="entry name" value="Aldehyde Dehydrogenase, Chain A, domain 1"/>
    <property type="match status" value="1"/>
</dbReference>
<protein>
    <submittedName>
        <fullName evidence="3">Aldehyde/histidinol dehydrogenase</fullName>
    </submittedName>
</protein>
<dbReference type="PANTHER" id="PTHR43353">
    <property type="entry name" value="SUCCINATE-SEMIALDEHYDE DEHYDROGENASE, MITOCHONDRIAL"/>
    <property type="match status" value="1"/>
</dbReference>
<dbReference type="Pfam" id="PF00171">
    <property type="entry name" value="Aldedh"/>
    <property type="match status" value="2"/>
</dbReference>
<dbReference type="InterPro" id="IPR050740">
    <property type="entry name" value="Aldehyde_DH_Superfamily"/>
</dbReference>
<feature type="domain" description="Aldehyde dehydrogenase" evidence="2">
    <location>
        <begin position="372"/>
        <end position="446"/>
    </location>
</feature>
<dbReference type="PANTHER" id="PTHR43353:SF2">
    <property type="entry name" value="ALDEHYDE DEHYDROGENASE FAMILY PROTEIN (AFU_ORTHOLOGUE AFUA_8G05520)"/>
    <property type="match status" value="1"/>
</dbReference>
<evidence type="ECO:0000259" key="2">
    <source>
        <dbReference type="Pfam" id="PF00171"/>
    </source>
</evidence>
<dbReference type="EMBL" id="MU251529">
    <property type="protein sequence ID" value="KAG9232808.1"/>
    <property type="molecule type" value="Genomic_DNA"/>
</dbReference>
<keyword evidence="1" id="KW-0560">Oxidoreductase</keyword>
<evidence type="ECO:0000313" key="4">
    <source>
        <dbReference type="Proteomes" id="UP000824998"/>
    </source>
</evidence>
<dbReference type="SUPFAM" id="SSF53720">
    <property type="entry name" value="ALDH-like"/>
    <property type="match status" value="1"/>
</dbReference>
<feature type="domain" description="Aldehyde dehydrogenase" evidence="2">
    <location>
        <begin position="26"/>
        <end position="317"/>
    </location>
</feature>
<dbReference type="OrthoDB" id="310895at2759"/>
<keyword evidence="4" id="KW-1185">Reference proteome</keyword>
<accession>A0A9P7YF81</accession>
<dbReference type="InterPro" id="IPR015590">
    <property type="entry name" value="Aldehyde_DH_dom"/>
</dbReference>
<sequence>MSPLVESGPTLTVPLWINGNEEYTYATYDVLSPHTSKLLWKACSANKDHTLRTIVAADRAFPGWGRSAVRHRQEILTRVADSLEAQTTDFADYMLTEVGIKFGAQFLIPLAVRFLRNLVATVVEACESIPIIEEGETVSMLLKEPHGVVLGILPPDAPFAFGIRSAATAIVTGNTAILLAPASAPRCYWAIGKLFRDAGLAPGVLNVISCCCENAEAMSNTLIQNPRVKHMNFTGNAFLGRSIAGICARDEKECLIDVQGQRSMIVSSDADVMKAVNACLMGSYLRGCQICILADRLIVHRDIAKVFLSTLIDAFAQPGPHLKSRLSLSRANPKRPFGGLMGGLFLITQRLPICPPKTDPIDQLQLPGGRAPSAPAWMKDLFGPWLSYNIVATDEEACEIANKVSCGQPIGIFTECGKRGWRIQNNLPLAAAHINRMENGSPPSRYSYGKIPNESYCLFSAGRAMDEFLEAKIISAKD</sequence>
<gene>
    <name evidence="3" type="ORF">BJ875DRAFT_513662</name>
</gene>